<accession>A0ABU1PRJ5</accession>
<protein>
    <recommendedName>
        <fullName evidence="4">ApeA N-terminal domain-containing protein</fullName>
    </recommendedName>
</protein>
<feature type="region of interest" description="Disordered" evidence="1">
    <location>
        <begin position="406"/>
        <end position="429"/>
    </location>
</feature>
<reference evidence="2 3" key="1">
    <citation type="submission" date="2023-07" db="EMBL/GenBank/DDBJ databases">
        <title>Sequencing the genomes of 1000 actinobacteria strains.</title>
        <authorList>
            <person name="Klenk H.-P."/>
        </authorList>
    </citation>
    <scope>NUCLEOTIDE SEQUENCE [LARGE SCALE GENOMIC DNA]</scope>
    <source>
        <strain evidence="2 3">DSM 43749</strain>
    </source>
</reference>
<evidence type="ECO:0008006" key="4">
    <source>
        <dbReference type="Google" id="ProtNLM"/>
    </source>
</evidence>
<comment type="caution">
    <text evidence="2">The sequence shown here is derived from an EMBL/GenBank/DDBJ whole genome shotgun (WGS) entry which is preliminary data.</text>
</comment>
<evidence type="ECO:0000256" key="1">
    <source>
        <dbReference type="SAM" id="MobiDB-lite"/>
    </source>
</evidence>
<sequence>MRYRGFGAHLSARLDALTPERACLVQQVLRGVEPAVIHSRHASALAGLVTELPRLHAVLEHHHAAGQPQKHLVDRLCENVLARVDASTAVWGRDVLDPIAGLVREVRAAVARSDVDGARLLAPLRDAVSGVDDALARRFAEVWEHPDDAADGVADEVACLLAALDRDPSAAELDLSRLDRWDAASVWRTLRPDAAPHRAALVVRGAGALEGLDAFDATAEQAPLRSARSLRWGAATQGLRAFVDATPAGGEVCVVSLEVRAVDRPSAARKARRALVELLDQYTAGTRLFSPVVDARVLVNRVGATGTEQWRPPVRTTPVARPLTRRELPDEVRRALRMAHVAAGAPAVASALAWSALEACGLVRRHELAAALAVQALRQQVVGAYRLVRQSAAARLEQARRRVADAERAERHRAAVRRDPTGRVGSSSAARADLAALTDRVATALAAIGAHVRHDERHHLHDLGTWTDLLRPPGRDPEPLVAARAALDDLLPHLHPLAVHEVTGWRAALADPEVLAARLRDRTARTATVLDALYATRNLTLHSGLAAGDEPVHAVGAVMVTDLALEVLGNWYAHAPDPAAPPAEVIATLARRHHEILSRLAGGTRPTRLDFDRLTSPRTTGVWRPR</sequence>
<dbReference type="RefSeq" id="WP_310305830.1">
    <property type="nucleotide sequence ID" value="NZ_JAVDSG010000001.1"/>
</dbReference>
<keyword evidence="3" id="KW-1185">Reference proteome</keyword>
<dbReference type="EMBL" id="JAVDSG010000001">
    <property type="protein sequence ID" value="MDR6593273.1"/>
    <property type="molecule type" value="Genomic_DNA"/>
</dbReference>
<organism evidence="2 3">
    <name type="scientific">Saccharothrix longispora</name>
    <dbReference type="NCBI Taxonomy" id="33920"/>
    <lineage>
        <taxon>Bacteria</taxon>
        <taxon>Bacillati</taxon>
        <taxon>Actinomycetota</taxon>
        <taxon>Actinomycetes</taxon>
        <taxon>Pseudonocardiales</taxon>
        <taxon>Pseudonocardiaceae</taxon>
        <taxon>Saccharothrix</taxon>
    </lineage>
</organism>
<name>A0ABU1PRJ5_9PSEU</name>
<gene>
    <name evidence="2" type="ORF">J2S66_001657</name>
</gene>
<evidence type="ECO:0000313" key="3">
    <source>
        <dbReference type="Proteomes" id="UP001268819"/>
    </source>
</evidence>
<evidence type="ECO:0000313" key="2">
    <source>
        <dbReference type="EMBL" id="MDR6593273.1"/>
    </source>
</evidence>
<feature type="compositionally biased region" description="Basic and acidic residues" evidence="1">
    <location>
        <begin position="406"/>
        <end position="421"/>
    </location>
</feature>
<proteinExistence type="predicted"/>
<dbReference type="Proteomes" id="UP001268819">
    <property type="component" value="Unassembled WGS sequence"/>
</dbReference>